<reference evidence="1 2" key="1">
    <citation type="submission" date="2017-10" db="EMBL/GenBank/DDBJ databases">
        <title>Comparative genomics in systemic dimorphic fungi from Ajellomycetaceae.</title>
        <authorList>
            <person name="Munoz J.F."/>
            <person name="Mcewen J.G."/>
            <person name="Clay O.K."/>
            <person name="Cuomo C.A."/>
        </authorList>
    </citation>
    <scope>NUCLEOTIDE SEQUENCE [LARGE SCALE GENOMIC DNA]</scope>
    <source>
        <strain evidence="1 2">UAMH130</strain>
    </source>
</reference>
<dbReference type="OrthoDB" id="432483at2759"/>
<dbReference type="Proteomes" id="UP000224080">
    <property type="component" value="Unassembled WGS sequence"/>
</dbReference>
<dbReference type="EMBL" id="PDNC01000012">
    <property type="protein sequence ID" value="PGH07821.1"/>
    <property type="molecule type" value="Genomic_DNA"/>
</dbReference>
<evidence type="ECO:0000313" key="2">
    <source>
        <dbReference type="Proteomes" id="UP000224080"/>
    </source>
</evidence>
<comment type="caution">
    <text evidence="1">The sequence shown here is derived from an EMBL/GenBank/DDBJ whole genome shotgun (WGS) entry which is preliminary data.</text>
</comment>
<keyword evidence="2" id="KW-1185">Reference proteome</keyword>
<proteinExistence type="predicted"/>
<organism evidence="1 2">
    <name type="scientific">Blastomyces parvus</name>
    <dbReference type="NCBI Taxonomy" id="2060905"/>
    <lineage>
        <taxon>Eukaryota</taxon>
        <taxon>Fungi</taxon>
        <taxon>Dikarya</taxon>
        <taxon>Ascomycota</taxon>
        <taxon>Pezizomycotina</taxon>
        <taxon>Eurotiomycetes</taxon>
        <taxon>Eurotiomycetidae</taxon>
        <taxon>Onygenales</taxon>
        <taxon>Ajellomycetaceae</taxon>
        <taxon>Blastomyces</taxon>
    </lineage>
</organism>
<accession>A0A2B7XGC2</accession>
<protein>
    <submittedName>
        <fullName evidence="1">Uncharacterized protein</fullName>
    </submittedName>
</protein>
<gene>
    <name evidence="1" type="ORF">GX51_01531</name>
</gene>
<dbReference type="AlphaFoldDB" id="A0A2B7XGC2"/>
<name>A0A2B7XGC2_9EURO</name>
<sequence length="144" mass="16478">MLMNKDPAWTLNVPTDQGKSWYSRGLQWIGVSSPHFKPLKTVNGSLSVELRCRRQKSQWALTRGHKKRSKADLERWTSHSKDGKLSWSDRAQVGSFKQHQIKSMSRNLQSCKITINSIIGIAKLYSSIRRTHATKEIRKAISST</sequence>
<evidence type="ECO:0000313" key="1">
    <source>
        <dbReference type="EMBL" id="PGH07821.1"/>
    </source>
</evidence>